<dbReference type="SUPFAM" id="SSF46626">
    <property type="entry name" value="Cytochrome c"/>
    <property type="match status" value="1"/>
</dbReference>
<feature type="domain" description="Urate oxidase N-terminal" evidence="2">
    <location>
        <begin position="8"/>
        <end position="311"/>
    </location>
</feature>
<dbReference type="GO" id="GO:0009055">
    <property type="term" value="F:electron transfer activity"/>
    <property type="evidence" value="ECO:0007669"/>
    <property type="project" value="InterPro"/>
</dbReference>
<feature type="transmembrane region" description="Helical" evidence="1">
    <location>
        <begin position="120"/>
        <end position="145"/>
    </location>
</feature>
<reference evidence="3" key="1">
    <citation type="submission" date="2024-05" db="EMBL/GenBank/DDBJ databases">
        <authorList>
            <person name="Bunk B."/>
            <person name="Swiderski J."/>
            <person name="Sproer C."/>
            <person name="Thiel V."/>
        </authorList>
    </citation>
    <scope>NUCLEOTIDE SEQUENCE</scope>
    <source>
        <strain evidence="3">DSM 17735</strain>
    </source>
</reference>
<feature type="transmembrane region" description="Helical" evidence="1">
    <location>
        <begin position="16"/>
        <end position="37"/>
    </location>
</feature>
<dbReference type="RefSeq" id="WP_349279942.1">
    <property type="nucleotide sequence ID" value="NZ_CBCSCU010000008.1"/>
</dbReference>
<feature type="transmembrane region" description="Helical" evidence="1">
    <location>
        <begin position="292"/>
        <end position="311"/>
    </location>
</feature>
<dbReference type="Pfam" id="PF06181">
    <property type="entry name" value="Urate_ox_N"/>
    <property type="match status" value="1"/>
</dbReference>
<gene>
    <name evidence="3" type="ORF">ABLV49_01800</name>
</gene>
<feature type="transmembrane region" description="Helical" evidence="1">
    <location>
        <begin position="237"/>
        <end position="254"/>
    </location>
</feature>
<evidence type="ECO:0000313" key="3">
    <source>
        <dbReference type="EMBL" id="XBP70596.1"/>
    </source>
</evidence>
<keyword evidence="1" id="KW-0812">Transmembrane</keyword>
<keyword evidence="1" id="KW-0472">Membrane</keyword>
<dbReference type="AlphaFoldDB" id="A0AAU7LSN0"/>
<evidence type="ECO:0000256" key="1">
    <source>
        <dbReference type="SAM" id="Phobius"/>
    </source>
</evidence>
<feature type="transmembrane region" description="Helical" evidence="1">
    <location>
        <begin position="87"/>
        <end position="108"/>
    </location>
</feature>
<dbReference type="EMBL" id="CP157675">
    <property type="protein sequence ID" value="XBP70596.1"/>
    <property type="molecule type" value="Genomic_DNA"/>
</dbReference>
<evidence type="ECO:0000259" key="2">
    <source>
        <dbReference type="Pfam" id="PF06181"/>
    </source>
</evidence>
<protein>
    <submittedName>
        <fullName evidence="3">Urate hydroxylase PuuD</fullName>
    </submittedName>
</protein>
<dbReference type="GO" id="GO:0020037">
    <property type="term" value="F:heme binding"/>
    <property type="evidence" value="ECO:0007669"/>
    <property type="project" value="InterPro"/>
</dbReference>
<name>A0AAU7LSN0_9BURK</name>
<proteinExistence type="predicted"/>
<feature type="transmembrane region" description="Helical" evidence="1">
    <location>
        <begin position="260"/>
        <end position="280"/>
    </location>
</feature>
<feature type="transmembrane region" description="Helical" evidence="1">
    <location>
        <begin position="185"/>
        <end position="205"/>
    </location>
</feature>
<keyword evidence="1" id="KW-1133">Transmembrane helix</keyword>
<feature type="transmembrane region" description="Helical" evidence="1">
    <location>
        <begin position="157"/>
        <end position="179"/>
    </location>
</feature>
<accession>A0AAU7LSN0</accession>
<sequence>MMGAYLPYALDWANLLLRWAHVITAIAWIGSSFYFVFLDSSLTRPVEPDLVEKGVDGELWAVHGGGFYHPQKYMVAPRQMPENLHWFYWEAYSTWLTGFALFTVLYLFNAATFLVDKSVYDWSAGAAIAAALGFLVAGWGVYDTVCRVFGQKKNGDLIVGAGLLVFVVFASWLACQLFAGRAAFLLVGAMLATTMSANVFVWIIPGQRKVVAQLKAGQPVNPVYGWRAKQRSVHNTYFTLPVLIAMLSNHYGWLSVGANNWLVLVLLMLAGALIRHSFVARHKAGVQGRRAPWEYAVAGTAMLAGLVVWMAPPPPSTAAIAAAARPAGFAEVKSVIAQRCVMCHNAQLQNKGIALHTPELLKQHAQAVYQQAVVLRLMPFNNATQITEDERAVIKRWFEAGAPVN</sequence>
<dbReference type="InterPro" id="IPR010389">
    <property type="entry name" value="Urate_ox_N"/>
</dbReference>
<organism evidence="3">
    <name type="scientific">Polaromonas hydrogenivorans</name>
    <dbReference type="NCBI Taxonomy" id="335476"/>
    <lineage>
        <taxon>Bacteria</taxon>
        <taxon>Pseudomonadati</taxon>
        <taxon>Pseudomonadota</taxon>
        <taxon>Betaproteobacteria</taxon>
        <taxon>Burkholderiales</taxon>
        <taxon>Comamonadaceae</taxon>
        <taxon>Polaromonas</taxon>
    </lineage>
</organism>
<dbReference type="InterPro" id="IPR036909">
    <property type="entry name" value="Cyt_c-like_dom_sf"/>
</dbReference>